<evidence type="ECO:0000313" key="2">
    <source>
        <dbReference type="Proteomes" id="UP001381693"/>
    </source>
</evidence>
<dbReference type="EMBL" id="JAXCGZ010024187">
    <property type="protein sequence ID" value="KAK6996579.1"/>
    <property type="molecule type" value="Genomic_DNA"/>
</dbReference>
<gene>
    <name evidence="1" type="ORF">SK128_024700</name>
</gene>
<keyword evidence="2" id="KW-1185">Reference proteome</keyword>
<name>A0AAN8ZNB3_HALRR</name>
<protein>
    <submittedName>
        <fullName evidence="1">Uncharacterized protein</fullName>
    </submittedName>
</protein>
<dbReference type="AlphaFoldDB" id="A0AAN8ZNB3"/>
<reference evidence="1 2" key="1">
    <citation type="submission" date="2023-11" db="EMBL/GenBank/DDBJ databases">
        <title>Halocaridina rubra genome assembly.</title>
        <authorList>
            <person name="Smith C."/>
        </authorList>
    </citation>
    <scope>NUCLEOTIDE SEQUENCE [LARGE SCALE GENOMIC DNA]</scope>
    <source>
        <strain evidence="1">EP-1</strain>
        <tissue evidence="1">Whole</tissue>
    </source>
</reference>
<sequence length="54" mass="5795">ALFGFGGAGGRGPREVIKAQMRKGFKLKVLLDENRVEENGLYERGATVEEAASA</sequence>
<evidence type="ECO:0000313" key="1">
    <source>
        <dbReference type="EMBL" id="KAK6996579.1"/>
    </source>
</evidence>
<proteinExistence type="predicted"/>
<accession>A0AAN8ZNB3</accession>
<comment type="caution">
    <text evidence="1">The sequence shown here is derived from an EMBL/GenBank/DDBJ whole genome shotgun (WGS) entry which is preliminary data.</text>
</comment>
<feature type="non-terminal residue" evidence="1">
    <location>
        <position position="1"/>
    </location>
</feature>
<organism evidence="1 2">
    <name type="scientific">Halocaridina rubra</name>
    <name type="common">Hawaiian red shrimp</name>
    <dbReference type="NCBI Taxonomy" id="373956"/>
    <lineage>
        <taxon>Eukaryota</taxon>
        <taxon>Metazoa</taxon>
        <taxon>Ecdysozoa</taxon>
        <taxon>Arthropoda</taxon>
        <taxon>Crustacea</taxon>
        <taxon>Multicrustacea</taxon>
        <taxon>Malacostraca</taxon>
        <taxon>Eumalacostraca</taxon>
        <taxon>Eucarida</taxon>
        <taxon>Decapoda</taxon>
        <taxon>Pleocyemata</taxon>
        <taxon>Caridea</taxon>
        <taxon>Atyoidea</taxon>
        <taxon>Atyidae</taxon>
        <taxon>Halocaridina</taxon>
    </lineage>
</organism>
<dbReference type="Proteomes" id="UP001381693">
    <property type="component" value="Unassembled WGS sequence"/>
</dbReference>